<evidence type="ECO:0000313" key="3">
    <source>
        <dbReference type="EMBL" id="NBE50758.1"/>
    </source>
</evidence>
<dbReference type="GO" id="GO:0008610">
    <property type="term" value="P:lipid biosynthetic process"/>
    <property type="evidence" value="ECO:0007669"/>
    <property type="project" value="UniProtKB-ARBA"/>
</dbReference>
<feature type="domain" description="Condensation" evidence="2">
    <location>
        <begin position="17"/>
        <end position="454"/>
    </location>
</feature>
<gene>
    <name evidence="3" type="ORF">GUY60_04795</name>
</gene>
<name>A0A964UMZ9_9ACTN</name>
<dbReference type="Gene3D" id="3.30.559.10">
    <property type="entry name" value="Chloramphenicol acetyltransferase-like domain"/>
    <property type="match status" value="1"/>
</dbReference>
<dbReference type="AlphaFoldDB" id="A0A964UMZ9"/>
<dbReference type="GO" id="GO:0005829">
    <property type="term" value="C:cytosol"/>
    <property type="evidence" value="ECO:0007669"/>
    <property type="project" value="TreeGrafter"/>
</dbReference>
<dbReference type="PANTHER" id="PTHR45527:SF1">
    <property type="entry name" value="FATTY ACID SYNTHASE"/>
    <property type="match status" value="1"/>
</dbReference>
<evidence type="ECO:0000256" key="1">
    <source>
        <dbReference type="SAM" id="MobiDB-lite"/>
    </source>
</evidence>
<comment type="caution">
    <text evidence="3">The sequence shown here is derived from an EMBL/GenBank/DDBJ whole genome shotgun (WGS) entry which is preliminary data.</text>
</comment>
<dbReference type="InterPro" id="IPR001242">
    <property type="entry name" value="Condensation_dom"/>
</dbReference>
<dbReference type="Gene3D" id="3.30.559.30">
    <property type="entry name" value="Nonribosomal peptide synthetase, condensation domain"/>
    <property type="match status" value="1"/>
</dbReference>
<sequence length="460" mass="50893">MNQDTAPLTPDAAPLTQDAAPLTNEQRQMMRRMRDCPYPTSYTTVVRLELTGELRPEALKDALDGLIIRHHALRSRYLAGGDGPPQQVVDAPRPARFELIDVTELPVAERADAVRRLAERMNGEPFDIEEGHLLRTALLRTDADVWHLFLAYHHIAVDGWALRVMLEELAVLYANGLGGGEPRALPEPVQSADCARLQRTEDAERRARDNIRYWRDVLRGHTQVLDLPGELPRPEGFIGAGATEPVRIGRDVYQALRKTAAACGATVFVAAASAVAAFLSGLTGQRDLVLSVPFFNRSAADDRAVTCLSGPILLLVEIREGDTFKALVERTADRFFDALEHTELPVMDLLDTLVEEDGWTTTRPPCAAVAMQTFDFDKVAGLPGVSARLHFESVQVALTDLVLTLTESDDGIDGFALYRRDLFRPEIMRRWMADFTELTAAFALQPDLPLGTLVPDRARA</sequence>
<dbReference type="GO" id="GO:0009239">
    <property type="term" value="P:enterobactin biosynthetic process"/>
    <property type="evidence" value="ECO:0007669"/>
    <property type="project" value="TreeGrafter"/>
</dbReference>
<evidence type="ECO:0000313" key="4">
    <source>
        <dbReference type="Proteomes" id="UP000598297"/>
    </source>
</evidence>
<dbReference type="GO" id="GO:0009366">
    <property type="term" value="C:enterobactin synthetase complex"/>
    <property type="evidence" value="ECO:0007669"/>
    <property type="project" value="TreeGrafter"/>
</dbReference>
<accession>A0A964UMZ9</accession>
<dbReference type="Pfam" id="PF00668">
    <property type="entry name" value="Condensation"/>
    <property type="match status" value="1"/>
</dbReference>
<dbReference type="PANTHER" id="PTHR45527">
    <property type="entry name" value="NONRIBOSOMAL PEPTIDE SYNTHETASE"/>
    <property type="match status" value="1"/>
</dbReference>
<keyword evidence="4" id="KW-1185">Reference proteome</keyword>
<proteinExistence type="predicted"/>
<protein>
    <recommendedName>
        <fullName evidence="2">Condensation domain-containing protein</fullName>
    </recommendedName>
</protein>
<dbReference type="InterPro" id="IPR023213">
    <property type="entry name" value="CAT-like_dom_sf"/>
</dbReference>
<dbReference type="GO" id="GO:0031177">
    <property type="term" value="F:phosphopantetheine binding"/>
    <property type="evidence" value="ECO:0007669"/>
    <property type="project" value="TreeGrafter"/>
</dbReference>
<dbReference type="Proteomes" id="UP000598297">
    <property type="component" value="Unassembled WGS sequence"/>
</dbReference>
<dbReference type="SUPFAM" id="SSF52777">
    <property type="entry name" value="CoA-dependent acyltransferases"/>
    <property type="match status" value="2"/>
</dbReference>
<dbReference type="OrthoDB" id="3447635at2"/>
<organism evidence="3 4">
    <name type="scientific">Streptomyces boluensis</name>
    <dbReference type="NCBI Taxonomy" id="1775135"/>
    <lineage>
        <taxon>Bacteria</taxon>
        <taxon>Bacillati</taxon>
        <taxon>Actinomycetota</taxon>
        <taxon>Actinomycetes</taxon>
        <taxon>Kitasatosporales</taxon>
        <taxon>Streptomycetaceae</taxon>
        <taxon>Streptomyces</taxon>
    </lineage>
</organism>
<dbReference type="GO" id="GO:0043041">
    <property type="term" value="P:amino acid activation for nonribosomal peptide biosynthetic process"/>
    <property type="evidence" value="ECO:0007669"/>
    <property type="project" value="TreeGrafter"/>
</dbReference>
<feature type="region of interest" description="Disordered" evidence="1">
    <location>
        <begin position="1"/>
        <end position="21"/>
    </location>
</feature>
<dbReference type="RefSeq" id="WP_161694093.1">
    <property type="nucleotide sequence ID" value="NZ_JAAAHS010000019.1"/>
</dbReference>
<reference evidence="3" key="1">
    <citation type="submission" date="2020-01" db="EMBL/GenBank/DDBJ databases">
        <title>Whole-genome analyses of novel actinobacteria.</title>
        <authorList>
            <person name="Sahin N."/>
        </authorList>
    </citation>
    <scope>NUCLEOTIDE SEQUENCE</scope>
    <source>
        <strain evidence="3">YC537</strain>
    </source>
</reference>
<evidence type="ECO:0000259" key="2">
    <source>
        <dbReference type="Pfam" id="PF00668"/>
    </source>
</evidence>
<dbReference type="EMBL" id="JAAAHS010000019">
    <property type="protein sequence ID" value="NBE50758.1"/>
    <property type="molecule type" value="Genomic_DNA"/>
</dbReference>
<dbReference type="GO" id="GO:0047527">
    <property type="term" value="F:2,3-dihydroxybenzoate-serine ligase activity"/>
    <property type="evidence" value="ECO:0007669"/>
    <property type="project" value="TreeGrafter"/>
</dbReference>